<evidence type="ECO:0008006" key="8">
    <source>
        <dbReference type="Google" id="ProtNLM"/>
    </source>
</evidence>
<dbReference type="CDD" id="cd09823">
    <property type="entry name" value="peroxinectin_like"/>
    <property type="match status" value="1"/>
</dbReference>
<evidence type="ECO:0000256" key="1">
    <source>
        <dbReference type="ARBA" id="ARBA00004613"/>
    </source>
</evidence>
<keyword evidence="4" id="KW-0325">Glycoprotein</keyword>
<protein>
    <recommendedName>
        <fullName evidence="8">Peroxidase</fullName>
    </recommendedName>
</protein>
<comment type="subcellular location">
    <subcellularLocation>
        <location evidence="1">Secreted</location>
    </subcellularLocation>
</comment>
<evidence type="ECO:0000256" key="5">
    <source>
        <dbReference type="PIRSR" id="PIRSR619791-2"/>
    </source>
</evidence>
<dbReference type="EMBL" id="JAZGQO010000011">
    <property type="protein sequence ID" value="KAK6174182.1"/>
    <property type="molecule type" value="Genomic_DNA"/>
</dbReference>
<dbReference type="FunFam" id="1.10.640.10:FF:000003">
    <property type="entry name" value="chorion peroxidase"/>
    <property type="match status" value="1"/>
</dbReference>
<accession>A0AAN8JAJ1</accession>
<keyword evidence="5" id="KW-0349">Heme</keyword>
<dbReference type="SUPFAM" id="SSF48113">
    <property type="entry name" value="Heme-dependent peroxidases"/>
    <property type="match status" value="1"/>
</dbReference>
<keyword evidence="3" id="KW-0732">Signal</keyword>
<dbReference type="GO" id="GO:0004601">
    <property type="term" value="F:peroxidase activity"/>
    <property type="evidence" value="ECO:0007669"/>
    <property type="project" value="InterPro"/>
</dbReference>
<dbReference type="Proteomes" id="UP001347796">
    <property type="component" value="Unassembled WGS sequence"/>
</dbReference>
<dbReference type="GO" id="GO:0020037">
    <property type="term" value="F:heme binding"/>
    <property type="evidence" value="ECO:0007669"/>
    <property type="project" value="InterPro"/>
</dbReference>
<dbReference type="PROSITE" id="PS50292">
    <property type="entry name" value="PEROXIDASE_3"/>
    <property type="match status" value="1"/>
</dbReference>
<evidence type="ECO:0000256" key="2">
    <source>
        <dbReference type="ARBA" id="ARBA00022525"/>
    </source>
</evidence>
<evidence type="ECO:0000313" key="7">
    <source>
        <dbReference type="Proteomes" id="UP001347796"/>
    </source>
</evidence>
<keyword evidence="5" id="KW-0408">Iron</keyword>
<dbReference type="GO" id="GO:0046872">
    <property type="term" value="F:metal ion binding"/>
    <property type="evidence" value="ECO:0007669"/>
    <property type="project" value="UniProtKB-KW"/>
</dbReference>
<keyword evidence="2" id="KW-0964">Secreted</keyword>
<dbReference type="Pfam" id="PF03098">
    <property type="entry name" value="An_peroxidase"/>
    <property type="match status" value="1"/>
</dbReference>
<feature type="binding site" description="axial binding residue" evidence="5">
    <location>
        <position position="388"/>
    </location>
    <ligand>
        <name>heme b</name>
        <dbReference type="ChEBI" id="CHEBI:60344"/>
    </ligand>
    <ligandPart>
        <name>Fe</name>
        <dbReference type="ChEBI" id="CHEBI:18248"/>
    </ligandPart>
</feature>
<evidence type="ECO:0000256" key="3">
    <source>
        <dbReference type="ARBA" id="ARBA00022729"/>
    </source>
</evidence>
<evidence type="ECO:0000256" key="4">
    <source>
        <dbReference type="ARBA" id="ARBA00023180"/>
    </source>
</evidence>
<dbReference type="GO" id="GO:0005576">
    <property type="term" value="C:extracellular region"/>
    <property type="evidence" value="ECO:0007669"/>
    <property type="project" value="UniProtKB-SubCell"/>
</dbReference>
<dbReference type="PRINTS" id="PR00457">
    <property type="entry name" value="ANPEROXIDASE"/>
</dbReference>
<dbReference type="Gene3D" id="1.10.640.10">
    <property type="entry name" value="Haem peroxidase domain superfamily, animal type"/>
    <property type="match status" value="1"/>
</dbReference>
<dbReference type="PANTHER" id="PTHR11475">
    <property type="entry name" value="OXIDASE/PEROXIDASE"/>
    <property type="match status" value="1"/>
</dbReference>
<dbReference type="PANTHER" id="PTHR11475:SF4">
    <property type="entry name" value="CHORION PEROXIDASE"/>
    <property type="match status" value="1"/>
</dbReference>
<proteinExistence type="predicted"/>
<keyword evidence="5" id="KW-0479">Metal-binding</keyword>
<dbReference type="AlphaFoldDB" id="A0AAN8JAJ1"/>
<dbReference type="InterPro" id="IPR037120">
    <property type="entry name" value="Haem_peroxidase_sf_animal"/>
</dbReference>
<reference evidence="6 7" key="1">
    <citation type="submission" date="2024-01" db="EMBL/GenBank/DDBJ databases">
        <title>The genome of the rayed Mediterranean limpet Patella caerulea (Linnaeus, 1758).</title>
        <authorList>
            <person name="Anh-Thu Weber A."/>
            <person name="Halstead-Nussloch G."/>
        </authorList>
    </citation>
    <scope>NUCLEOTIDE SEQUENCE [LARGE SCALE GENOMIC DNA]</scope>
    <source>
        <strain evidence="6">AATW-2023a</strain>
        <tissue evidence="6">Whole specimen</tissue>
    </source>
</reference>
<sequence>MGKADVTFNGRGIVEKGAMVIKLIIISCLILANGLSVESQPRKCRDRRCDRRPEGRFIPDDCRIFDTQRPIYRTSTGHCNNVMHPQWGAAGIPFQRHYRPSYQDGITTPRLEAKSGNPLPGPRTVSTKFHIYDPAVPKDLLWTVMFMQWGQFLDHDITATPVIDDGTVTCCTDSVKSGTLHADVRNGGPCFPIPIPADDAYFGPKGVTCMDFRRSTNISNDPRQQQNVITAFIDGSQVYGSSPEEQAALRSGIDGQLKVSAGNNLPEDVDAYCTKVLDSDYCFLAGDDRVNVIPSLSALHTAFLRFHNQIAFRIAETRRWSDEEIFQETRKIVVAVLQHIAYSEYLPEVLGAEGVRQYHLDDVDYHYDPSVNPGIFNSFAAAAFRYGHSTIVNSFNIDNIEIPTEDLFFRPYYVLHKLKPLVEFLVSSLAEIRDRYFVDAITNKLFLTPTQSFDLVSRTIQRGRDHGIPTYNDARQHICGLDRVESFDSRVFRNFGDKLAEIYESVDDIDLYTGGVAEESINGGIVGPTFSCIIGKQFHNLKFGDSFWYETKDHRRGFTPAQVEEIKKVLLARVLCNTIADFDSIQPFVMVPNVFPGNAPRSCSEIDDFNLDVLINPVPGHQPAEARPTRGTVHVHRPFRLNEGSRKPIGKR</sequence>
<dbReference type="InterPro" id="IPR019791">
    <property type="entry name" value="Haem_peroxidase_animal"/>
</dbReference>
<evidence type="ECO:0000313" key="6">
    <source>
        <dbReference type="EMBL" id="KAK6174182.1"/>
    </source>
</evidence>
<organism evidence="6 7">
    <name type="scientific">Patella caerulea</name>
    <name type="common">Rayed Mediterranean limpet</name>
    <dbReference type="NCBI Taxonomy" id="87958"/>
    <lineage>
        <taxon>Eukaryota</taxon>
        <taxon>Metazoa</taxon>
        <taxon>Spiralia</taxon>
        <taxon>Lophotrochozoa</taxon>
        <taxon>Mollusca</taxon>
        <taxon>Gastropoda</taxon>
        <taxon>Patellogastropoda</taxon>
        <taxon>Patelloidea</taxon>
        <taxon>Patellidae</taxon>
        <taxon>Patella</taxon>
    </lineage>
</organism>
<dbReference type="InterPro" id="IPR010255">
    <property type="entry name" value="Haem_peroxidase_sf"/>
</dbReference>
<gene>
    <name evidence="6" type="ORF">SNE40_017505</name>
</gene>
<keyword evidence="7" id="KW-1185">Reference proteome</keyword>
<comment type="caution">
    <text evidence="6">The sequence shown here is derived from an EMBL/GenBank/DDBJ whole genome shotgun (WGS) entry which is preliminary data.</text>
</comment>
<name>A0AAN8JAJ1_PATCE</name>
<dbReference type="GO" id="GO:0006979">
    <property type="term" value="P:response to oxidative stress"/>
    <property type="evidence" value="ECO:0007669"/>
    <property type="project" value="InterPro"/>
</dbReference>